<organism evidence="1 2">
    <name type="scientific">Shewanella surugensis</name>
    <dbReference type="NCBI Taxonomy" id="212020"/>
    <lineage>
        <taxon>Bacteria</taxon>
        <taxon>Pseudomonadati</taxon>
        <taxon>Pseudomonadota</taxon>
        <taxon>Gammaproteobacteria</taxon>
        <taxon>Alteromonadales</taxon>
        <taxon>Shewanellaceae</taxon>
        <taxon>Shewanella</taxon>
    </lineage>
</organism>
<protein>
    <submittedName>
        <fullName evidence="1">Replication initiation protein</fullName>
    </submittedName>
</protein>
<keyword evidence="2" id="KW-1185">Reference proteome</keyword>
<gene>
    <name evidence="1" type="ORF">L2764_27525</name>
</gene>
<proteinExistence type="predicted"/>
<dbReference type="EMBL" id="JAKIKS010000358">
    <property type="protein sequence ID" value="MCL1128078.1"/>
    <property type="molecule type" value="Genomic_DNA"/>
</dbReference>
<comment type="caution">
    <text evidence="1">The sequence shown here is derived from an EMBL/GenBank/DDBJ whole genome shotgun (WGS) entry which is preliminary data.</text>
</comment>
<name>A0ABT0LK64_9GAMM</name>
<reference evidence="1 2" key="1">
    <citation type="submission" date="2022-01" db="EMBL/GenBank/DDBJ databases">
        <title>Whole genome-based taxonomy of the Shewanellaceae.</title>
        <authorList>
            <person name="Martin-Rodriguez A.J."/>
        </authorList>
    </citation>
    <scope>NUCLEOTIDE SEQUENCE [LARGE SCALE GENOMIC DNA]</scope>
    <source>
        <strain evidence="1 2">DSM 17177</strain>
    </source>
</reference>
<dbReference type="Proteomes" id="UP001203423">
    <property type="component" value="Unassembled WGS sequence"/>
</dbReference>
<accession>A0ABT0LK64</accession>
<dbReference type="InterPro" id="IPR036388">
    <property type="entry name" value="WH-like_DNA-bd_sf"/>
</dbReference>
<dbReference type="Gene3D" id="1.10.10.10">
    <property type="entry name" value="Winged helix-like DNA-binding domain superfamily/Winged helix DNA-binding domain"/>
    <property type="match status" value="1"/>
</dbReference>
<sequence length="42" mass="4821">MDELNNSSDLTVEYETIKKGRSVAALSFQFTQDKQRKLKLTS</sequence>
<evidence type="ECO:0000313" key="1">
    <source>
        <dbReference type="EMBL" id="MCL1128078.1"/>
    </source>
</evidence>
<dbReference type="SUPFAM" id="SSF46785">
    <property type="entry name" value="Winged helix' DNA-binding domain"/>
    <property type="match status" value="1"/>
</dbReference>
<dbReference type="InterPro" id="IPR036390">
    <property type="entry name" value="WH_DNA-bd_sf"/>
</dbReference>
<evidence type="ECO:0000313" key="2">
    <source>
        <dbReference type="Proteomes" id="UP001203423"/>
    </source>
</evidence>
<dbReference type="Pfam" id="PF21205">
    <property type="entry name" value="Rep3_C"/>
    <property type="match status" value="1"/>
</dbReference>